<dbReference type="EMBL" id="ML145306">
    <property type="protein sequence ID" value="TBU51571.1"/>
    <property type="molecule type" value="Genomic_DNA"/>
</dbReference>
<organism evidence="3 4">
    <name type="scientific">Dichomitus squalens</name>
    <dbReference type="NCBI Taxonomy" id="114155"/>
    <lineage>
        <taxon>Eukaryota</taxon>
        <taxon>Fungi</taxon>
        <taxon>Dikarya</taxon>
        <taxon>Basidiomycota</taxon>
        <taxon>Agaricomycotina</taxon>
        <taxon>Agaricomycetes</taxon>
        <taxon>Polyporales</taxon>
        <taxon>Polyporaceae</taxon>
        <taxon>Dichomitus</taxon>
    </lineage>
</organism>
<dbReference type="AlphaFoldDB" id="A0A4Q9NFA4"/>
<reference evidence="3 4" key="1">
    <citation type="submission" date="2019-01" db="EMBL/GenBank/DDBJ databases">
        <title>Draft genome sequences of three monokaryotic isolates of the white-rot basidiomycete fungus Dichomitus squalens.</title>
        <authorList>
            <consortium name="DOE Joint Genome Institute"/>
            <person name="Lopez S.C."/>
            <person name="Andreopoulos B."/>
            <person name="Pangilinan J."/>
            <person name="Lipzen A."/>
            <person name="Riley R."/>
            <person name="Ahrendt S."/>
            <person name="Ng V."/>
            <person name="Barry K."/>
            <person name="Daum C."/>
            <person name="Grigoriev I.V."/>
            <person name="Hilden K.S."/>
            <person name="Makela M.R."/>
            <person name="de Vries R.P."/>
        </authorList>
    </citation>
    <scope>NUCLEOTIDE SEQUENCE [LARGE SCALE GENOMIC DNA]</scope>
    <source>
        <strain evidence="3 4">CBS 464.89</strain>
    </source>
</reference>
<evidence type="ECO:0000256" key="1">
    <source>
        <dbReference type="SAM" id="MobiDB-lite"/>
    </source>
</evidence>
<protein>
    <submittedName>
        <fullName evidence="3">Uncharacterized protein</fullName>
    </submittedName>
</protein>
<dbReference type="InterPro" id="IPR009057">
    <property type="entry name" value="Homeodomain-like_sf"/>
</dbReference>
<keyword evidence="2" id="KW-1133">Transmembrane helix</keyword>
<dbReference type="SUPFAM" id="SSF46689">
    <property type="entry name" value="Homeodomain-like"/>
    <property type="match status" value="1"/>
</dbReference>
<sequence length="973" mass="106619">MPRLALDEPGAVAKRGKLPQEAKDIMHSYYHHVSHWPDEATRVELAANIRLVGGPRCTNYTQHHVYQYFANLRFKARAGVQPDLPSDVHDDHGCRYAVPEAVVYTTSLDKLLRDESDPSQEMVRMWLKSLDNGMTSQDVLEYALFRRTWLSRLGDGDVHNLASYHTAALSLSDWRALRKSRRQTSTLPSSSSLAYERGETSESETDREILSSCKTSCKDDLVPQSPSGTSSSVDPTCLGTSTSRALPDHDDDPNARRRRLPQEAIDIMHGLSYSHSEPNCLVVSHFPDEAARQELAAQIQLARDPRSAHYTQRHVYQHFANLRHRLKTARVQPSRPRNSTRAVRTSALSDARRNASSEPSAVGHSIHQEGLDREVSTKCTSTSEASDIDWQNVAIPPAPSPDLSETGSELKGRANGAEKQPLSQSYAHSAVEAGQCLSTSTPSTNTSSSSPHTAIVQDIIMGPYPLASPSVNPTALASRLHGALLEATTGCRGQDPPKSFSEFGHGYGRSCRGRAYFNYRMHGNVMMECPRIPHAGHFIGRSGKAALRQSSDTRLPQKPAVRPRKGVKVFGSQIRHAHHQNEAVPTDLSLNAWYRACPPALSLACLGADSFKKWTCPMPDLPAERCCFLRTECSAAAGNFLATDNCLVAGSDTNGDDSWTSWSARKALHGCLMFYNIGIVFVIYDWVTTFSQEAKLYWTGHTKALSTALYFANRYIMLIVQICTMYSFAPLSDKVCTGLTLVAAVVNIVALVPPILFSGLRAYALSDNSRLSASISLLLAVQCVTSLVQFKYHIFGIEEPILGCLPVEEASNTLGNMYVLRSYVLAFLQSPQSVLTPGLPSRDYKPYCALVIITCRSRLVRRTLGSTDVPRIGLPQVMLRDVLVTPWVPIDRYKSLSSILVSHFLLDLQAAYQRTLGMRPEDLPGSLGSVGSEALDLRVPSALGSLAANIDVPGLDISDNSGEEGAMGGGQAV</sequence>
<feature type="transmembrane region" description="Helical" evidence="2">
    <location>
        <begin position="741"/>
        <end position="764"/>
    </location>
</feature>
<gene>
    <name evidence="3" type="ORF">BD310DRAFT_953201</name>
</gene>
<feature type="compositionally biased region" description="Basic and acidic residues" evidence="1">
    <location>
        <begin position="196"/>
        <end position="209"/>
    </location>
</feature>
<dbReference type="Pfam" id="PF20151">
    <property type="entry name" value="DUF6533"/>
    <property type="match status" value="1"/>
</dbReference>
<keyword evidence="4" id="KW-1185">Reference proteome</keyword>
<keyword evidence="2" id="KW-0472">Membrane</keyword>
<evidence type="ECO:0000313" key="4">
    <source>
        <dbReference type="Proteomes" id="UP000292082"/>
    </source>
</evidence>
<name>A0A4Q9NFA4_9APHY</name>
<feature type="transmembrane region" description="Helical" evidence="2">
    <location>
        <begin position="708"/>
        <end position="729"/>
    </location>
</feature>
<proteinExistence type="predicted"/>
<dbReference type="Proteomes" id="UP000292082">
    <property type="component" value="Unassembled WGS sequence"/>
</dbReference>
<feature type="compositionally biased region" description="Polar residues" evidence="1">
    <location>
        <begin position="183"/>
        <end position="193"/>
    </location>
</feature>
<dbReference type="Gene3D" id="1.10.10.60">
    <property type="entry name" value="Homeodomain-like"/>
    <property type="match status" value="1"/>
</dbReference>
<feature type="region of interest" description="Disordered" evidence="1">
    <location>
        <begin position="327"/>
        <end position="428"/>
    </location>
</feature>
<feature type="compositionally biased region" description="Polar residues" evidence="1">
    <location>
        <begin position="335"/>
        <end position="349"/>
    </location>
</feature>
<feature type="compositionally biased region" description="Polar residues" evidence="1">
    <location>
        <begin position="224"/>
        <end position="244"/>
    </location>
</feature>
<feature type="transmembrane region" description="Helical" evidence="2">
    <location>
        <begin position="667"/>
        <end position="687"/>
    </location>
</feature>
<keyword evidence="2" id="KW-0812">Transmembrane</keyword>
<accession>A0A4Q9NFA4</accession>
<feature type="compositionally biased region" description="Basic and acidic residues" evidence="1">
    <location>
        <begin position="366"/>
        <end position="376"/>
    </location>
</feature>
<evidence type="ECO:0000313" key="3">
    <source>
        <dbReference type="EMBL" id="TBU51571.1"/>
    </source>
</evidence>
<dbReference type="InterPro" id="IPR045340">
    <property type="entry name" value="DUF6533"/>
</dbReference>
<evidence type="ECO:0000256" key="2">
    <source>
        <dbReference type="SAM" id="Phobius"/>
    </source>
</evidence>
<feature type="compositionally biased region" description="Basic and acidic residues" evidence="1">
    <location>
        <begin position="246"/>
        <end position="255"/>
    </location>
</feature>
<feature type="region of interest" description="Disordered" evidence="1">
    <location>
        <begin position="181"/>
        <end position="256"/>
    </location>
</feature>